<name>A0A108T7G7_9BACE</name>
<proteinExistence type="predicted"/>
<feature type="compositionally biased region" description="Polar residues" evidence="1">
    <location>
        <begin position="282"/>
        <end position="293"/>
    </location>
</feature>
<reference evidence="2 3" key="1">
    <citation type="journal article" date="2019" name="Nat. Med.">
        <title>A library of human gut bacterial isolates paired with longitudinal multiomics data enables mechanistic microbiome research.</title>
        <authorList>
            <person name="Poyet M."/>
            <person name="Groussin M."/>
            <person name="Gibbons S.M."/>
            <person name="Avila-Pacheco J."/>
            <person name="Jiang X."/>
            <person name="Kearney S.M."/>
            <person name="Perrotta A.R."/>
            <person name="Berdy B."/>
            <person name="Zhao S."/>
            <person name="Lieberman T.D."/>
            <person name="Swanson P.K."/>
            <person name="Smith M."/>
            <person name="Roesemann S."/>
            <person name="Alexander J.E."/>
            <person name="Rich S.A."/>
            <person name="Livny J."/>
            <person name="Vlamakis H."/>
            <person name="Clish C."/>
            <person name="Bullock K."/>
            <person name="Deik A."/>
            <person name="Scott J."/>
            <person name="Pierce K.A."/>
            <person name="Xavier R.J."/>
            <person name="Alm E.J."/>
        </authorList>
    </citation>
    <scope>NUCLEOTIDE SEQUENCE [LARGE SCALE GENOMIC DNA]</scope>
    <source>
        <strain evidence="2 3">BIOML-A6</strain>
    </source>
</reference>
<dbReference type="Proteomes" id="UP000448877">
    <property type="component" value="Unassembled WGS sequence"/>
</dbReference>
<evidence type="ECO:0000313" key="2">
    <source>
        <dbReference type="EMBL" id="KAA5411932.1"/>
    </source>
</evidence>
<protein>
    <submittedName>
        <fullName evidence="2">DUF935 family protein</fullName>
    </submittedName>
</protein>
<evidence type="ECO:0000313" key="3">
    <source>
        <dbReference type="Proteomes" id="UP000448877"/>
    </source>
</evidence>
<accession>A0A108T7G7</accession>
<dbReference type="EMBL" id="VVYV01000089">
    <property type="protein sequence ID" value="KAA5411932.1"/>
    <property type="molecule type" value="Genomic_DNA"/>
</dbReference>
<evidence type="ECO:0000256" key="1">
    <source>
        <dbReference type="SAM" id="MobiDB-lite"/>
    </source>
</evidence>
<dbReference type="AlphaFoldDB" id="A0A108T7G7"/>
<comment type="caution">
    <text evidence="2">The sequence shown here is derived from an EMBL/GenBank/DDBJ whole genome shotgun (WGS) entry which is preliminary data.</text>
</comment>
<dbReference type="InterPro" id="IPR009279">
    <property type="entry name" value="Portal_Mu"/>
</dbReference>
<sequence>MSAKPKNKTPQIRGKQPDLIVAKIVSEFKDRTRAEIRKWRQALEMAGDVNTPRLYALQDLYDNLKDDGHFISQIELRKAATLCAPFHIQDRRTGEINEEKTKFFMSEWFYNFMEDALEAPHYGYTLLELTDPGTMSFTLVPRRNVVPALSLVLPEVSASTGISYAVGFENTLIHVGKVTDLGLMANICGQLIWKRNAQQSWAEFSEKYGQPLITATTNKTSQGDLDKIESMLTALGEAAQAVLPEGTTIDIKPFAGSDAYQVYDKQIDRINTEIGKPITGGTMISDNGSSRSQSEVHERNLDGKIAAADRRIITFTVNNQLLRIMQVHGWDINPETDEFIFDTTVQLSLKDYFEIVTRLLDKGYPIPTKWISKTFNIPIDGEPTPVQQSSPFQQLPRAEAKPGGFLANFQ</sequence>
<gene>
    <name evidence="2" type="ORF">F2Y81_27645</name>
</gene>
<feature type="region of interest" description="Disordered" evidence="1">
    <location>
        <begin position="278"/>
        <end position="298"/>
    </location>
</feature>
<dbReference type="RefSeq" id="WP_007215704.1">
    <property type="nucleotide sequence ID" value="NZ_CABMLT010000015.1"/>
</dbReference>
<dbReference type="Pfam" id="PF06074">
    <property type="entry name" value="Portal_Mu"/>
    <property type="match status" value="1"/>
</dbReference>
<organism evidence="2 3">
    <name type="scientific">Bacteroides cellulosilyticus</name>
    <dbReference type="NCBI Taxonomy" id="246787"/>
    <lineage>
        <taxon>Bacteria</taxon>
        <taxon>Pseudomonadati</taxon>
        <taxon>Bacteroidota</taxon>
        <taxon>Bacteroidia</taxon>
        <taxon>Bacteroidales</taxon>
        <taxon>Bacteroidaceae</taxon>
        <taxon>Bacteroides</taxon>
    </lineage>
</organism>